<dbReference type="InterPro" id="IPR009045">
    <property type="entry name" value="Zn_M74/Hedgehog-like"/>
</dbReference>
<organism evidence="1 2">
    <name type="scientific">Candidatus Nealsonbacteria bacterium RIFCSPHIGHO2_01_FULL_38_55</name>
    <dbReference type="NCBI Taxonomy" id="1801664"/>
    <lineage>
        <taxon>Bacteria</taxon>
        <taxon>Candidatus Nealsoniibacteriota</taxon>
    </lineage>
</organism>
<dbReference type="SUPFAM" id="SSF55166">
    <property type="entry name" value="Hedgehog/DD-peptidase"/>
    <property type="match status" value="1"/>
</dbReference>
<comment type="caution">
    <text evidence="1">The sequence shown here is derived from an EMBL/GenBank/DDBJ whole genome shotgun (WGS) entry which is preliminary data.</text>
</comment>
<dbReference type="EMBL" id="MHLZ01000028">
    <property type="protein sequence ID" value="OGZ19539.1"/>
    <property type="molecule type" value="Genomic_DNA"/>
</dbReference>
<accession>A0A1G2E1M2</accession>
<dbReference type="Proteomes" id="UP000177360">
    <property type="component" value="Unassembled WGS sequence"/>
</dbReference>
<dbReference type="AlphaFoldDB" id="A0A1G2E1M2"/>
<proteinExistence type="predicted"/>
<evidence type="ECO:0000313" key="1">
    <source>
        <dbReference type="EMBL" id="OGZ19539.1"/>
    </source>
</evidence>
<evidence type="ECO:0000313" key="2">
    <source>
        <dbReference type="Proteomes" id="UP000177360"/>
    </source>
</evidence>
<dbReference type="Gene3D" id="3.30.1380.10">
    <property type="match status" value="1"/>
</dbReference>
<sequence length="168" mass="19667">MKFSEKEKQIGEIIFKKFAAEKKKNQRLPLILFNDLNKILNVQERELLNKILVANLKEYGKNYAEFYGIKSVPKSLVAIKNRKYFIGKNAKIVKTQFLPKPVFESFVRLNNLMKKEIGRAVNVASCYRSLAYQAIVLFNWLYQCKWNMKKALRRVTLPGCSEHGYPSR</sequence>
<reference evidence="1 2" key="1">
    <citation type="journal article" date="2016" name="Nat. Commun.">
        <title>Thousands of microbial genomes shed light on interconnected biogeochemical processes in an aquifer system.</title>
        <authorList>
            <person name="Anantharaman K."/>
            <person name="Brown C.T."/>
            <person name="Hug L.A."/>
            <person name="Sharon I."/>
            <person name="Castelle C.J."/>
            <person name="Probst A.J."/>
            <person name="Thomas B.C."/>
            <person name="Singh A."/>
            <person name="Wilkins M.J."/>
            <person name="Karaoz U."/>
            <person name="Brodie E.L."/>
            <person name="Williams K.H."/>
            <person name="Hubbard S.S."/>
            <person name="Banfield J.F."/>
        </authorList>
    </citation>
    <scope>NUCLEOTIDE SEQUENCE [LARGE SCALE GENOMIC DNA]</scope>
</reference>
<gene>
    <name evidence="1" type="ORF">A2626_01885</name>
</gene>
<protein>
    <submittedName>
        <fullName evidence="1">Uncharacterized protein</fullName>
    </submittedName>
</protein>
<name>A0A1G2E1M2_9BACT</name>